<feature type="domain" description="NlpC/P60" evidence="5">
    <location>
        <begin position="150"/>
        <end position="273"/>
    </location>
</feature>
<organism evidence="6 7">
    <name type="scientific">Roseinatronobacter domitianus</name>
    <dbReference type="NCBI Taxonomy" id="2940293"/>
    <lineage>
        <taxon>Bacteria</taxon>
        <taxon>Pseudomonadati</taxon>
        <taxon>Pseudomonadota</taxon>
        <taxon>Alphaproteobacteria</taxon>
        <taxon>Rhodobacterales</taxon>
        <taxon>Paracoccaceae</taxon>
        <taxon>Roseinatronobacter</taxon>
    </lineage>
</organism>
<dbReference type="PANTHER" id="PTHR47359">
    <property type="entry name" value="PEPTIDOGLYCAN DL-ENDOPEPTIDASE CWLO"/>
    <property type="match status" value="1"/>
</dbReference>
<evidence type="ECO:0000256" key="3">
    <source>
        <dbReference type="ARBA" id="ARBA00022801"/>
    </source>
</evidence>
<accession>A0ABT0LZU6</accession>
<dbReference type="InterPro" id="IPR041382">
    <property type="entry name" value="SH3_16"/>
</dbReference>
<keyword evidence="7" id="KW-1185">Reference proteome</keyword>
<comment type="similarity">
    <text evidence="1">Belongs to the peptidase C40 family.</text>
</comment>
<dbReference type="Pfam" id="PF00877">
    <property type="entry name" value="NLPC_P60"/>
    <property type="match status" value="1"/>
</dbReference>
<comment type="caution">
    <text evidence="6">The sequence shown here is derived from an EMBL/GenBank/DDBJ whole genome shotgun (WGS) entry which is preliminary data.</text>
</comment>
<evidence type="ECO:0000313" key="6">
    <source>
        <dbReference type="EMBL" id="MCL1627863.1"/>
    </source>
</evidence>
<name>A0ABT0LZU6_9RHOB</name>
<evidence type="ECO:0000259" key="5">
    <source>
        <dbReference type="PROSITE" id="PS51935"/>
    </source>
</evidence>
<evidence type="ECO:0000256" key="2">
    <source>
        <dbReference type="ARBA" id="ARBA00022670"/>
    </source>
</evidence>
<proteinExistence type="inferred from homology"/>
<dbReference type="PANTHER" id="PTHR47359:SF3">
    <property type="entry name" value="NLP_P60 DOMAIN-CONTAINING PROTEIN-RELATED"/>
    <property type="match status" value="1"/>
</dbReference>
<dbReference type="Proteomes" id="UP001202550">
    <property type="component" value="Unassembled WGS sequence"/>
</dbReference>
<dbReference type="Pfam" id="PF18348">
    <property type="entry name" value="SH3_16"/>
    <property type="match status" value="1"/>
</dbReference>
<dbReference type="PROSITE" id="PS51935">
    <property type="entry name" value="NLPC_P60"/>
    <property type="match status" value="1"/>
</dbReference>
<dbReference type="Gene3D" id="3.90.1720.10">
    <property type="entry name" value="endopeptidase domain like (from Nostoc punctiforme)"/>
    <property type="match status" value="1"/>
</dbReference>
<keyword evidence="2" id="KW-0645">Protease</keyword>
<sequence>MSDPRLTPFSGRVAHDSLRGQIDAPAFVPGTPANVTAPLADLLRRPHGPRDRQLLRGAAVTVIDQTDDMAYLVWDGYCGWVRAVALGPSTVPTHRISAAASHLYTAPDLKSPDRAALSLNAQLVITGAQGAFLQTECGHFIPSQHAAPRDKPAIDPVAVAEQLLGTPYLWGGNSHAGIDCSGLVQVALHACNRPCPADSDLQERAFAAHSLPPGTAAQRGDLLFWRGHVAWVVSPDTILHANAHSMSVAYENLPGAISRIAPDSPVTAHIRLPTP</sequence>
<dbReference type="InterPro" id="IPR038765">
    <property type="entry name" value="Papain-like_cys_pep_sf"/>
</dbReference>
<evidence type="ECO:0000256" key="1">
    <source>
        <dbReference type="ARBA" id="ARBA00007074"/>
    </source>
</evidence>
<dbReference type="SUPFAM" id="SSF54001">
    <property type="entry name" value="Cysteine proteinases"/>
    <property type="match status" value="1"/>
</dbReference>
<dbReference type="InterPro" id="IPR000064">
    <property type="entry name" value="NLP_P60_dom"/>
</dbReference>
<dbReference type="InterPro" id="IPR051794">
    <property type="entry name" value="PG_Endopeptidase_C40"/>
</dbReference>
<keyword evidence="3" id="KW-0378">Hydrolase</keyword>
<evidence type="ECO:0000313" key="7">
    <source>
        <dbReference type="Proteomes" id="UP001202550"/>
    </source>
</evidence>
<dbReference type="RefSeq" id="WP_249056555.1">
    <property type="nucleotide sequence ID" value="NZ_JALZWP010000002.1"/>
</dbReference>
<reference evidence="6 7" key="1">
    <citation type="submission" date="2022-05" db="EMBL/GenBank/DDBJ databases">
        <title>Seasonal and diel survey of microbial diversity of the Tyrrhenian coast.</title>
        <authorList>
            <person name="Gattoni G."/>
            <person name="Corral P."/>
        </authorList>
    </citation>
    <scope>NUCLEOTIDE SEQUENCE [LARGE SCALE GENOMIC DNA]</scope>
    <source>
        <strain evidence="6 7">V10</strain>
    </source>
</reference>
<keyword evidence="4" id="KW-0788">Thiol protease</keyword>
<protein>
    <submittedName>
        <fullName evidence="6">NlpC/P60 family protein</fullName>
    </submittedName>
</protein>
<evidence type="ECO:0000256" key="4">
    <source>
        <dbReference type="ARBA" id="ARBA00022807"/>
    </source>
</evidence>
<dbReference type="EMBL" id="JALZWP010000002">
    <property type="protein sequence ID" value="MCL1627863.1"/>
    <property type="molecule type" value="Genomic_DNA"/>
</dbReference>
<gene>
    <name evidence="6" type="ORF">M3N55_03900</name>
</gene>